<evidence type="ECO:0008006" key="4">
    <source>
        <dbReference type="Google" id="ProtNLM"/>
    </source>
</evidence>
<dbReference type="Proteomes" id="UP000219612">
    <property type="component" value="Unassembled WGS sequence"/>
</dbReference>
<feature type="signal peptide" evidence="1">
    <location>
        <begin position="1"/>
        <end position="27"/>
    </location>
</feature>
<organism evidence="2 3">
    <name type="scientific">Paractinoplanes atraurantiacus</name>
    <dbReference type="NCBI Taxonomy" id="1036182"/>
    <lineage>
        <taxon>Bacteria</taxon>
        <taxon>Bacillati</taxon>
        <taxon>Actinomycetota</taxon>
        <taxon>Actinomycetes</taxon>
        <taxon>Micromonosporales</taxon>
        <taxon>Micromonosporaceae</taxon>
        <taxon>Paractinoplanes</taxon>
    </lineage>
</organism>
<evidence type="ECO:0000313" key="2">
    <source>
        <dbReference type="EMBL" id="SNY30371.1"/>
    </source>
</evidence>
<keyword evidence="1" id="KW-0732">Signal</keyword>
<evidence type="ECO:0000313" key="3">
    <source>
        <dbReference type="Proteomes" id="UP000219612"/>
    </source>
</evidence>
<keyword evidence="3" id="KW-1185">Reference proteome</keyword>
<name>A0A285H726_9ACTN</name>
<sequence length="127" mass="13563">MRTLRRIAAAGLTGVLASVLLASPALAVKFPAGPASWGYTINLTTDSGTPLGGVWTTRRSDGRWDVHVCDWYSDGWIVTGRVDPGNGVVATYNSQGVGEANCTVATTSVRKFRLAWRDLASDWAPPQ</sequence>
<dbReference type="OrthoDB" id="3295588at2"/>
<dbReference type="EMBL" id="OBDY01000003">
    <property type="protein sequence ID" value="SNY30371.1"/>
    <property type="molecule type" value="Genomic_DNA"/>
</dbReference>
<feature type="chain" id="PRO_5012741274" description="Secreted protein" evidence="1">
    <location>
        <begin position="28"/>
        <end position="127"/>
    </location>
</feature>
<reference evidence="2 3" key="1">
    <citation type="submission" date="2017-09" db="EMBL/GenBank/DDBJ databases">
        <authorList>
            <person name="Ehlers B."/>
            <person name="Leendertz F.H."/>
        </authorList>
    </citation>
    <scope>NUCLEOTIDE SEQUENCE [LARGE SCALE GENOMIC DNA]</scope>
    <source>
        <strain evidence="2 3">CGMCC 4.6857</strain>
    </source>
</reference>
<protein>
    <recommendedName>
        <fullName evidence="4">Secreted protein</fullName>
    </recommendedName>
</protein>
<accession>A0A285H726</accession>
<gene>
    <name evidence="2" type="ORF">SAMN05421748_103393</name>
</gene>
<proteinExistence type="predicted"/>
<dbReference type="AlphaFoldDB" id="A0A285H726"/>
<evidence type="ECO:0000256" key="1">
    <source>
        <dbReference type="SAM" id="SignalP"/>
    </source>
</evidence>